<dbReference type="InterPro" id="IPR000182">
    <property type="entry name" value="GNAT_dom"/>
</dbReference>
<reference evidence="2 3" key="1">
    <citation type="submission" date="2019-10" db="EMBL/GenBank/DDBJ databases">
        <title>Whole genome shotgun sequence of Acrocarpospora macrocephala NBRC 16266.</title>
        <authorList>
            <person name="Ichikawa N."/>
            <person name="Kimura A."/>
            <person name="Kitahashi Y."/>
            <person name="Komaki H."/>
            <person name="Oguchi A."/>
        </authorList>
    </citation>
    <scope>NUCLEOTIDE SEQUENCE [LARGE SCALE GENOMIC DNA]</scope>
    <source>
        <strain evidence="2 3">NBRC 16266</strain>
    </source>
</reference>
<dbReference type="Pfam" id="PF00300">
    <property type="entry name" value="His_Phos_1"/>
    <property type="match status" value="1"/>
</dbReference>
<dbReference type="InterPro" id="IPR029033">
    <property type="entry name" value="His_PPase_superfam"/>
</dbReference>
<dbReference type="SUPFAM" id="SSF55729">
    <property type="entry name" value="Acyl-CoA N-acyltransferases (Nat)"/>
    <property type="match status" value="1"/>
</dbReference>
<accession>A0A5M3WFM1</accession>
<dbReference type="SUPFAM" id="SSF53254">
    <property type="entry name" value="Phosphoglycerate mutase-like"/>
    <property type="match status" value="1"/>
</dbReference>
<dbReference type="PROSITE" id="PS51186">
    <property type="entry name" value="GNAT"/>
    <property type="match status" value="1"/>
</dbReference>
<dbReference type="InterPro" id="IPR016181">
    <property type="entry name" value="Acyl_CoA_acyltransferase"/>
</dbReference>
<dbReference type="AlphaFoldDB" id="A0A5M3WFM1"/>
<sequence>MELGERRRGDGLAVVFSSDLWRAVQTAEIAFAGSAIPIRTDIRLRECDYGGGNGMPVARLAAGRAAHVDVPWPGGQSYRQVVEQTRDFLRDIATMWDGARILVIAHSANRWALDHLLTGAALEDLVDAPFAWQPGWTYTLHTDDRVILVPLAVGDADDMVEVLAGQDLYAFIGGRPPTLTELRSRYARLAAGRSPDGRQEWLNWIIRRRSDNQAIGTVQATVADGGAEIAWVVGLPWQGHGYAREAARLLVEELTTRGVRHLRAHIHPDHHASMAVASHVGLAPTDHFHDGERRWERIDGAPGFIQRFV</sequence>
<evidence type="ECO:0000259" key="1">
    <source>
        <dbReference type="PROSITE" id="PS51186"/>
    </source>
</evidence>
<dbReference type="PANTHER" id="PTHR43792">
    <property type="entry name" value="GNAT FAMILY, PUTATIVE (AFU_ORTHOLOGUE AFUA_3G00765)-RELATED-RELATED"/>
    <property type="match status" value="1"/>
</dbReference>
<dbReference type="Pfam" id="PF13302">
    <property type="entry name" value="Acetyltransf_3"/>
    <property type="match status" value="1"/>
</dbReference>
<evidence type="ECO:0000313" key="2">
    <source>
        <dbReference type="EMBL" id="GES07070.1"/>
    </source>
</evidence>
<dbReference type="Gene3D" id="3.40.50.1240">
    <property type="entry name" value="Phosphoglycerate mutase-like"/>
    <property type="match status" value="1"/>
</dbReference>
<evidence type="ECO:0000313" key="3">
    <source>
        <dbReference type="Proteomes" id="UP000331127"/>
    </source>
</evidence>
<proteinExistence type="predicted"/>
<dbReference type="Proteomes" id="UP000331127">
    <property type="component" value="Unassembled WGS sequence"/>
</dbReference>
<dbReference type="InterPro" id="IPR051531">
    <property type="entry name" value="N-acetyltransferase"/>
</dbReference>
<name>A0A5M3WFM1_9ACTN</name>
<protein>
    <recommendedName>
        <fullName evidence="1">N-acetyltransferase domain-containing protein</fullName>
    </recommendedName>
</protein>
<organism evidence="2 3">
    <name type="scientific">Acrocarpospora macrocephala</name>
    <dbReference type="NCBI Taxonomy" id="150177"/>
    <lineage>
        <taxon>Bacteria</taxon>
        <taxon>Bacillati</taxon>
        <taxon>Actinomycetota</taxon>
        <taxon>Actinomycetes</taxon>
        <taxon>Streptosporangiales</taxon>
        <taxon>Streptosporangiaceae</taxon>
        <taxon>Acrocarpospora</taxon>
    </lineage>
</organism>
<feature type="domain" description="N-acetyltransferase" evidence="1">
    <location>
        <begin position="158"/>
        <end position="301"/>
    </location>
</feature>
<dbReference type="Gene3D" id="3.40.630.30">
    <property type="match status" value="1"/>
</dbReference>
<comment type="caution">
    <text evidence="2">The sequence shown here is derived from an EMBL/GenBank/DDBJ whole genome shotgun (WGS) entry which is preliminary data.</text>
</comment>
<dbReference type="GO" id="GO:0016747">
    <property type="term" value="F:acyltransferase activity, transferring groups other than amino-acyl groups"/>
    <property type="evidence" value="ECO:0007669"/>
    <property type="project" value="InterPro"/>
</dbReference>
<keyword evidence="3" id="KW-1185">Reference proteome</keyword>
<dbReference type="InterPro" id="IPR013078">
    <property type="entry name" value="His_Pase_superF_clade-1"/>
</dbReference>
<gene>
    <name evidence="2" type="ORF">Amac_006650</name>
</gene>
<dbReference type="EMBL" id="BLAE01000005">
    <property type="protein sequence ID" value="GES07070.1"/>
    <property type="molecule type" value="Genomic_DNA"/>
</dbReference>